<dbReference type="SUPFAM" id="SSF51703">
    <property type="entry name" value="Cobalamin (vitamin B12)-dependent enzymes"/>
    <property type="match status" value="1"/>
</dbReference>
<dbReference type="Pfam" id="PF01642">
    <property type="entry name" value="MM_CoA_mutase"/>
    <property type="match status" value="1"/>
</dbReference>
<comment type="caution">
    <text evidence="4">The sequence shown here is derived from an EMBL/GenBank/DDBJ whole genome shotgun (WGS) entry which is preliminary data.</text>
</comment>
<dbReference type="PANTHER" id="PTHR48101:SF1">
    <property type="entry name" value="METHYLMALONYL-COA MUTASE, LARGE SUBUNIT"/>
    <property type="match status" value="1"/>
</dbReference>
<dbReference type="GO" id="GO:0004494">
    <property type="term" value="F:methylmalonyl-CoA mutase activity"/>
    <property type="evidence" value="ECO:0007669"/>
    <property type="project" value="InterPro"/>
</dbReference>
<dbReference type="InterPro" id="IPR016176">
    <property type="entry name" value="Cbl-dep_enz_cat"/>
</dbReference>
<dbReference type="NCBIfam" id="TIGR00641">
    <property type="entry name" value="acid_CoA_mut_N"/>
    <property type="match status" value="1"/>
</dbReference>
<organism evidence="4 5">
    <name type="scientific">Ramlibacter agri</name>
    <dbReference type="NCBI Taxonomy" id="2728837"/>
    <lineage>
        <taxon>Bacteria</taxon>
        <taxon>Pseudomonadati</taxon>
        <taxon>Pseudomonadota</taxon>
        <taxon>Betaproteobacteria</taxon>
        <taxon>Burkholderiales</taxon>
        <taxon>Comamonadaceae</taxon>
        <taxon>Ramlibacter</taxon>
    </lineage>
</organism>
<accession>A0A848H582</accession>
<feature type="domain" description="Methylmalonyl-CoA mutase alpha/beta chain catalytic" evidence="3">
    <location>
        <begin position="39"/>
        <end position="556"/>
    </location>
</feature>
<reference evidence="4 5" key="1">
    <citation type="submission" date="2020-04" db="EMBL/GenBank/DDBJ databases">
        <title>Ramlibacter sp. G-1-2-2 isolated from soil.</title>
        <authorList>
            <person name="Dahal R.H."/>
        </authorList>
    </citation>
    <scope>NUCLEOTIDE SEQUENCE [LARGE SCALE GENOMIC DNA]</scope>
    <source>
        <strain evidence="4 5">G-1-2-2</strain>
    </source>
</reference>
<dbReference type="RefSeq" id="WP_169419798.1">
    <property type="nucleotide sequence ID" value="NZ_JABBFX010000001.1"/>
</dbReference>
<evidence type="ECO:0000256" key="2">
    <source>
        <dbReference type="SAM" id="Coils"/>
    </source>
</evidence>
<keyword evidence="2" id="KW-0175">Coiled coil</keyword>
<evidence type="ECO:0000256" key="1">
    <source>
        <dbReference type="ARBA" id="ARBA00023235"/>
    </source>
</evidence>
<dbReference type="PANTHER" id="PTHR48101">
    <property type="entry name" value="METHYLMALONYL-COA MUTASE, MITOCHONDRIAL-RELATED"/>
    <property type="match status" value="1"/>
</dbReference>
<dbReference type="GO" id="GO:0031419">
    <property type="term" value="F:cobalamin binding"/>
    <property type="evidence" value="ECO:0007669"/>
    <property type="project" value="InterPro"/>
</dbReference>
<evidence type="ECO:0000313" key="4">
    <source>
        <dbReference type="EMBL" id="NML45724.1"/>
    </source>
</evidence>
<dbReference type="EMBL" id="JABBFX010000001">
    <property type="protein sequence ID" value="NML45724.1"/>
    <property type="molecule type" value="Genomic_DNA"/>
</dbReference>
<proteinExistence type="predicted"/>
<feature type="coiled-coil region" evidence="2">
    <location>
        <begin position="494"/>
        <end position="523"/>
    </location>
</feature>
<protein>
    <submittedName>
        <fullName evidence="4">Methylmalonyl-CoA mutase</fullName>
    </submittedName>
</protein>
<sequence>MGSSTRPARVPPPPAENYEAWLQRHQEELRDSRKKSFETPAGIPVETLYTPEHLQHEGWDYQRDVGYPGQAPYTRGFTPGGYRSQLWKMEMYAGFGSAEEANQRYRYLMSQGSTGGISIALDLPTQVGYDSDHPMARDEVGQIGVALTSLDDVERVFDGIPLEKVGHIFSTANAIGPIVCAWLIALYEKRGTPTGDCIVQLQNDPIKEYVARGTQFLPIEAAVKLSCDMIEFCRTAAPEWLPISVSGSHMKQAGATCVQEAAFTICNAIAYVETCLERGMKIDDFGHVLELHFCTEMDFFDEVAKYRATRKVWTKLVRERFGGTTERSQHFRLHAATSGRPLTAQQPLNNIARITLQALAQILGGCEQTRTASFDEALGIPTQEAARTSIRTNQIIGYESGIPDTVDPLGGSYFVEHLTLTYEREIEAIIRQVDAMGGALAAVHDGFYQRALAQGAYREACAIESGEQVVVGVNRFQSDEAQPVPTFKLDPGAAERQVAKLRAVRERRDAAEVQRTLARLREDCKAGVNVMPAVLAAVKAYATIGEIADVWRDAFGTYVPEAVRF</sequence>
<evidence type="ECO:0000259" key="3">
    <source>
        <dbReference type="Pfam" id="PF01642"/>
    </source>
</evidence>
<dbReference type="InterPro" id="IPR006099">
    <property type="entry name" value="MeMalonylCoA_mutase_a/b_cat"/>
</dbReference>
<dbReference type="InterPro" id="IPR006098">
    <property type="entry name" value="MMCoA_mutase_a_cat"/>
</dbReference>
<keyword evidence="1" id="KW-0413">Isomerase</keyword>
<dbReference type="AlphaFoldDB" id="A0A848H582"/>
<name>A0A848H582_9BURK</name>
<gene>
    <name evidence="4" type="ORF">HHL11_18390</name>
</gene>
<keyword evidence="5" id="KW-1185">Reference proteome</keyword>
<dbReference type="Gene3D" id="3.20.20.240">
    <property type="entry name" value="Methylmalonyl-CoA mutase"/>
    <property type="match status" value="1"/>
</dbReference>
<evidence type="ECO:0000313" key="5">
    <source>
        <dbReference type="Proteomes" id="UP000541185"/>
    </source>
</evidence>
<dbReference type="Proteomes" id="UP000541185">
    <property type="component" value="Unassembled WGS sequence"/>
</dbReference>